<comment type="subcellular location">
    <subcellularLocation>
        <location evidence="2">Spore core</location>
    </subcellularLocation>
</comment>
<evidence type="ECO:0000256" key="1">
    <source>
        <dbReference type="ARBA" id="ARBA00022969"/>
    </source>
</evidence>
<evidence type="ECO:0000313" key="4">
    <source>
        <dbReference type="Proteomes" id="UP000198972"/>
    </source>
</evidence>
<evidence type="ECO:0000313" key="3">
    <source>
        <dbReference type="EMBL" id="SDF15309.1"/>
    </source>
</evidence>
<dbReference type="EMBL" id="FNBG01000006">
    <property type="protein sequence ID" value="SDF15309.1"/>
    <property type="molecule type" value="Genomic_DNA"/>
</dbReference>
<dbReference type="GO" id="GO:0030436">
    <property type="term" value="P:asexual sporulation"/>
    <property type="evidence" value="ECO:0007669"/>
    <property type="project" value="UniProtKB-UniRule"/>
</dbReference>
<dbReference type="Pfam" id="PF14098">
    <property type="entry name" value="SSPI"/>
    <property type="match status" value="1"/>
</dbReference>
<proteinExistence type="evidence at transcript level"/>
<dbReference type="NCBIfam" id="TIGR03092">
    <property type="entry name" value="SASP_sspI"/>
    <property type="match status" value="1"/>
</dbReference>
<organism evidence="3 4">
    <name type="scientific">Fontibacillus panacisegetis</name>
    <dbReference type="NCBI Taxonomy" id="670482"/>
    <lineage>
        <taxon>Bacteria</taxon>
        <taxon>Bacillati</taxon>
        <taxon>Bacillota</taxon>
        <taxon>Bacilli</taxon>
        <taxon>Bacillales</taxon>
        <taxon>Paenibacillaceae</taxon>
        <taxon>Fontibacillus</taxon>
    </lineage>
</organism>
<name>A0A1G7ISL6_9BACL</name>
<dbReference type="OrthoDB" id="2453696at2"/>
<dbReference type="InterPro" id="IPR017525">
    <property type="entry name" value="SspI"/>
</dbReference>
<sequence>MPITMDLRQAVMHKIQGKNQDGLKDMIEGSIDAQEAALPGLGVVFEVIWKNIDHTKQDELVSVLSNQLEATNLRPLK</sequence>
<dbReference type="STRING" id="670482.SAMN04488542_106111"/>
<keyword evidence="1 2" id="KW-0749">Sporulation</keyword>
<accession>A0A1G7ISL6</accession>
<dbReference type="AlphaFoldDB" id="A0A1G7ISL6"/>
<gene>
    <name evidence="2" type="primary">sspI</name>
    <name evidence="3" type="ORF">SAMN04488542_106111</name>
</gene>
<dbReference type="HAMAP" id="MF_00669">
    <property type="entry name" value="SspI"/>
    <property type="match status" value="1"/>
</dbReference>
<comment type="similarity">
    <text evidence="2">Belongs to the SspI family.</text>
</comment>
<dbReference type="Proteomes" id="UP000198972">
    <property type="component" value="Unassembled WGS sequence"/>
</dbReference>
<keyword evidence="4" id="KW-1185">Reference proteome</keyword>
<comment type="induction">
    <text evidence="2">Expressed only in the forespore compartment of sporulating cells.</text>
</comment>
<dbReference type="GO" id="GO:0030435">
    <property type="term" value="P:sporulation resulting in formation of a cellular spore"/>
    <property type="evidence" value="ECO:0007669"/>
    <property type="project" value="UniProtKB-KW"/>
</dbReference>
<dbReference type="RefSeq" id="WP_091228101.1">
    <property type="nucleotide sequence ID" value="NZ_FNBG01000006.1"/>
</dbReference>
<evidence type="ECO:0000256" key="2">
    <source>
        <dbReference type="HAMAP-Rule" id="MF_00669"/>
    </source>
</evidence>
<protein>
    <recommendedName>
        <fullName evidence="2">Small, acid-soluble spore protein I</fullName>
        <shortName evidence="2">SASP I</shortName>
    </recommendedName>
</protein>
<reference evidence="3 4" key="1">
    <citation type="submission" date="2016-10" db="EMBL/GenBank/DDBJ databases">
        <authorList>
            <person name="de Groot N.N."/>
        </authorList>
    </citation>
    <scope>NUCLEOTIDE SEQUENCE [LARGE SCALE GENOMIC DNA]</scope>
    <source>
        <strain evidence="3 4">DSM 28129</strain>
    </source>
</reference>